<dbReference type="InterPro" id="IPR050391">
    <property type="entry name" value="Mito_Metabolite_Transporter"/>
</dbReference>
<dbReference type="PANTHER" id="PTHR45618">
    <property type="entry name" value="MITOCHONDRIAL DICARBOXYLATE CARRIER-RELATED"/>
    <property type="match status" value="1"/>
</dbReference>
<reference evidence="10 11" key="1">
    <citation type="submission" date="2014-04" db="EMBL/GenBank/DDBJ databases">
        <authorList>
            <consortium name="DOE Joint Genome Institute"/>
            <person name="Kuo A."/>
            <person name="Tarkka M."/>
            <person name="Buscot F."/>
            <person name="Kohler A."/>
            <person name="Nagy L.G."/>
            <person name="Floudas D."/>
            <person name="Copeland A."/>
            <person name="Barry K.W."/>
            <person name="Cichocki N."/>
            <person name="Veneault-Fourrey C."/>
            <person name="LaButti K."/>
            <person name="Lindquist E.A."/>
            <person name="Lipzen A."/>
            <person name="Lundell T."/>
            <person name="Morin E."/>
            <person name="Murat C."/>
            <person name="Sun H."/>
            <person name="Tunlid A."/>
            <person name="Henrissat B."/>
            <person name="Grigoriev I.V."/>
            <person name="Hibbett D.S."/>
            <person name="Martin F."/>
            <person name="Nordberg H.P."/>
            <person name="Cantor M.N."/>
            <person name="Hua S.X."/>
        </authorList>
    </citation>
    <scope>NUCLEOTIDE SEQUENCE [LARGE SCALE GENOMIC DNA]</scope>
    <source>
        <strain evidence="10 11">F 1598</strain>
    </source>
</reference>
<dbReference type="InterPro" id="IPR023395">
    <property type="entry name" value="MCP_dom_sf"/>
</dbReference>
<name>A0A0C3C4W7_PILCF</name>
<accession>A0A0C3C4W7</accession>
<dbReference type="EMBL" id="KN832987">
    <property type="protein sequence ID" value="KIM84662.1"/>
    <property type="molecule type" value="Genomic_DNA"/>
</dbReference>
<dbReference type="PROSITE" id="PS50920">
    <property type="entry name" value="SOLCAR"/>
    <property type="match status" value="3"/>
</dbReference>
<evidence type="ECO:0008006" key="12">
    <source>
        <dbReference type="Google" id="ProtNLM"/>
    </source>
</evidence>
<keyword evidence="11" id="KW-1185">Reference proteome</keyword>
<feature type="repeat" description="Solcar" evidence="8">
    <location>
        <begin position="4"/>
        <end position="88"/>
    </location>
</feature>
<evidence type="ECO:0000313" key="10">
    <source>
        <dbReference type="EMBL" id="KIM84662.1"/>
    </source>
</evidence>
<dbReference type="STRING" id="765440.A0A0C3C4W7"/>
<evidence type="ECO:0000256" key="9">
    <source>
        <dbReference type="RuleBase" id="RU000488"/>
    </source>
</evidence>
<dbReference type="Proteomes" id="UP000054166">
    <property type="component" value="Unassembled WGS sequence"/>
</dbReference>
<organism evidence="10 11">
    <name type="scientific">Piloderma croceum (strain F 1598)</name>
    <dbReference type="NCBI Taxonomy" id="765440"/>
    <lineage>
        <taxon>Eukaryota</taxon>
        <taxon>Fungi</taxon>
        <taxon>Dikarya</taxon>
        <taxon>Basidiomycota</taxon>
        <taxon>Agaricomycotina</taxon>
        <taxon>Agaricomycetes</taxon>
        <taxon>Agaricomycetidae</taxon>
        <taxon>Atheliales</taxon>
        <taxon>Atheliaceae</taxon>
        <taxon>Piloderma</taxon>
    </lineage>
</organism>
<evidence type="ECO:0000256" key="2">
    <source>
        <dbReference type="ARBA" id="ARBA00006375"/>
    </source>
</evidence>
<evidence type="ECO:0000256" key="5">
    <source>
        <dbReference type="ARBA" id="ARBA00022737"/>
    </source>
</evidence>
<evidence type="ECO:0000256" key="1">
    <source>
        <dbReference type="ARBA" id="ARBA00004141"/>
    </source>
</evidence>
<dbReference type="InParanoid" id="A0A0C3C4W7"/>
<evidence type="ECO:0000256" key="6">
    <source>
        <dbReference type="ARBA" id="ARBA00022989"/>
    </source>
</evidence>
<keyword evidence="3 9" id="KW-0813">Transport</keyword>
<evidence type="ECO:0000256" key="3">
    <source>
        <dbReference type="ARBA" id="ARBA00022448"/>
    </source>
</evidence>
<keyword evidence="6" id="KW-1133">Transmembrane helix</keyword>
<feature type="repeat" description="Solcar" evidence="8">
    <location>
        <begin position="95"/>
        <end position="188"/>
    </location>
</feature>
<gene>
    <name evidence="10" type="ORF">PILCRDRAFT_6278</name>
</gene>
<comment type="similarity">
    <text evidence="2 9">Belongs to the mitochondrial carrier (TC 2.A.29) family.</text>
</comment>
<feature type="repeat" description="Solcar" evidence="8">
    <location>
        <begin position="203"/>
        <end position="286"/>
    </location>
</feature>
<sequence length="292" mass="31906">MPDYPFWLGGVSASMAACCTHPLDLTKVRMQTLRSKDGSKRPSTFSVIRYSIGKEGLRSLYTGLSASLLRQMTYSLVRIGSYEEMKRRMAQTGSSSTWKLLLAASAAGGLGGIAGNPADILMIRMTSDSVRPPEKRYSYPNALSGLVTLIKEEGIRGLARGVGTNTTRAVLMNASASQVGSYDYLKTLLLRYPIPLVNYQLRDNLALHVVASCLAGTIATTICSPADVIRSRLMSSSGTKKPLDIITRSLQNEGPMFLFKGWTPAFIRLGPNTVLLFVFFEQLKKGWASFTK</sequence>
<keyword evidence="5" id="KW-0677">Repeat</keyword>
<dbReference type="InterPro" id="IPR018108">
    <property type="entry name" value="MCP_transmembrane"/>
</dbReference>
<evidence type="ECO:0000256" key="8">
    <source>
        <dbReference type="PROSITE-ProRule" id="PRU00282"/>
    </source>
</evidence>
<dbReference type="HOGENOM" id="CLU_015166_14_1_1"/>
<dbReference type="Pfam" id="PF00153">
    <property type="entry name" value="Mito_carr"/>
    <property type="match status" value="3"/>
</dbReference>
<evidence type="ECO:0000256" key="4">
    <source>
        <dbReference type="ARBA" id="ARBA00022692"/>
    </source>
</evidence>
<protein>
    <recommendedName>
        <fullName evidence="12">Mitochondrial carrier</fullName>
    </recommendedName>
</protein>
<dbReference type="AlphaFoldDB" id="A0A0C3C4W7"/>
<comment type="subcellular location">
    <subcellularLocation>
        <location evidence="1">Membrane</location>
        <topology evidence="1">Multi-pass membrane protein</topology>
    </subcellularLocation>
</comment>
<dbReference type="OrthoDB" id="448427at2759"/>
<evidence type="ECO:0000256" key="7">
    <source>
        <dbReference type="ARBA" id="ARBA00023136"/>
    </source>
</evidence>
<dbReference type="SUPFAM" id="SSF103506">
    <property type="entry name" value="Mitochondrial carrier"/>
    <property type="match status" value="1"/>
</dbReference>
<keyword evidence="7 8" id="KW-0472">Membrane</keyword>
<proteinExistence type="inferred from homology"/>
<keyword evidence="4 8" id="KW-0812">Transmembrane</keyword>
<reference evidence="11" key="2">
    <citation type="submission" date="2015-01" db="EMBL/GenBank/DDBJ databases">
        <title>Evolutionary Origins and Diversification of the Mycorrhizal Mutualists.</title>
        <authorList>
            <consortium name="DOE Joint Genome Institute"/>
            <consortium name="Mycorrhizal Genomics Consortium"/>
            <person name="Kohler A."/>
            <person name="Kuo A."/>
            <person name="Nagy L.G."/>
            <person name="Floudas D."/>
            <person name="Copeland A."/>
            <person name="Barry K.W."/>
            <person name="Cichocki N."/>
            <person name="Veneault-Fourrey C."/>
            <person name="LaButti K."/>
            <person name="Lindquist E.A."/>
            <person name="Lipzen A."/>
            <person name="Lundell T."/>
            <person name="Morin E."/>
            <person name="Murat C."/>
            <person name="Riley R."/>
            <person name="Ohm R."/>
            <person name="Sun H."/>
            <person name="Tunlid A."/>
            <person name="Henrissat B."/>
            <person name="Grigoriev I.V."/>
            <person name="Hibbett D.S."/>
            <person name="Martin F."/>
        </authorList>
    </citation>
    <scope>NUCLEOTIDE SEQUENCE [LARGE SCALE GENOMIC DNA]</scope>
    <source>
        <strain evidence="11">F 1598</strain>
    </source>
</reference>
<evidence type="ECO:0000313" key="11">
    <source>
        <dbReference type="Proteomes" id="UP000054166"/>
    </source>
</evidence>
<dbReference type="Gene3D" id="1.50.40.10">
    <property type="entry name" value="Mitochondrial carrier domain"/>
    <property type="match status" value="1"/>
</dbReference>
<dbReference type="GO" id="GO:0016020">
    <property type="term" value="C:membrane"/>
    <property type="evidence" value="ECO:0007669"/>
    <property type="project" value="UniProtKB-SubCell"/>
</dbReference>